<feature type="region of interest" description="Disordered" evidence="3">
    <location>
        <begin position="1"/>
        <end position="69"/>
    </location>
</feature>
<dbReference type="NCBIfam" id="TIGR00756">
    <property type="entry name" value="PPR"/>
    <property type="match status" value="8"/>
</dbReference>
<feature type="compositionally biased region" description="Basic residues" evidence="3">
    <location>
        <begin position="49"/>
        <end position="60"/>
    </location>
</feature>
<dbReference type="PROSITE" id="PS51375">
    <property type="entry name" value="PPR"/>
    <property type="match status" value="9"/>
</dbReference>
<keyword evidence="5" id="KW-1185">Reference proteome</keyword>
<dbReference type="AlphaFoldDB" id="A0A2V3IJ31"/>
<dbReference type="PANTHER" id="PTHR47932">
    <property type="entry name" value="ATPASE EXPRESSION PROTEIN 3"/>
    <property type="match status" value="1"/>
</dbReference>
<feature type="repeat" description="PPR" evidence="2">
    <location>
        <begin position="354"/>
        <end position="388"/>
    </location>
</feature>
<feature type="repeat" description="PPR" evidence="2">
    <location>
        <begin position="317"/>
        <end position="353"/>
    </location>
</feature>
<feature type="compositionally biased region" description="Low complexity" evidence="3">
    <location>
        <begin position="22"/>
        <end position="48"/>
    </location>
</feature>
<feature type="repeat" description="PPR" evidence="2">
    <location>
        <begin position="234"/>
        <end position="268"/>
    </location>
</feature>
<dbReference type="STRING" id="448386.A0A2V3IJ31"/>
<dbReference type="Gene3D" id="1.25.40.10">
    <property type="entry name" value="Tetratricopeptide repeat domain"/>
    <property type="match status" value="4"/>
</dbReference>
<dbReference type="InterPro" id="IPR011990">
    <property type="entry name" value="TPR-like_helical_dom_sf"/>
</dbReference>
<dbReference type="Pfam" id="PF13041">
    <property type="entry name" value="PPR_2"/>
    <property type="match status" value="3"/>
</dbReference>
<dbReference type="PANTHER" id="PTHR47932:SF44">
    <property type="entry name" value="MIOREX COMPLEX COMPONENT 1"/>
    <property type="match status" value="1"/>
</dbReference>
<reference evidence="4 5" key="1">
    <citation type="journal article" date="2018" name="Mol. Biol. Evol.">
        <title>Analysis of the draft genome of the red seaweed Gracilariopsis chorda provides insights into genome size evolution in Rhodophyta.</title>
        <authorList>
            <person name="Lee J."/>
            <person name="Yang E.C."/>
            <person name="Graf L."/>
            <person name="Yang J.H."/>
            <person name="Qiu H."/>
            <person name="Zel Zion U."/>
            <person name="Chan C.X."/>
            <person name="Stephens T.G."/>
            <person name="Weber A.P.M."/>
            <person name="Boo G.H."/>
            <person name="Boo S.M."/>
            <person name="Kim K.M."/>
            <person name="Shin Y."/>
            <person name="Jung M."/>
            <person name="Lee S.J."/>
            <person name="Yim H.S."/>
            <person name="Lee J.H."/>
            <person name="Bhattacharya D."/>
            <person name="Yoon H.S."/>
        </authorList>
    </citation>
    <scope>NUCLEOTIDE SEQUENCE [LARGE SCALE GENOMIC DNA]</scope>
    <source>
        <strain evidence="4 5">SKKU-2015</strain>
        <tissue evidence="4">Whole body</tissue>
    </source>
</reference>
<name>A0A2V3IJ31_9FLOR</name>
<feature type="repeat" description="PPR" evidence="2">
    <location>
        <begin position="532"/>
        <end position="566"/>
    </location>
</feature>
<protein>
    <submittedName>
        <fullName evidence="4">Pentatricopeptide repeat-containing protein</fullName>
    </submittedName>
</protein>
<evidence type="ECO:0000256" key="2">
    <source>
        <dbReference type="PROSITE-ProRule" id="PRU00708"/>
    </source>
</evidence>
<evidence type="ECO:0000313" key="4">
    <source>
        <dbReference type="EMBL" id="PXF42106.1"/>
    </source>
</evidence>
<feature type="repeat" description="PPR" evidence="2">
    <location>
        <begin position="462"/>
        <end position="496"/>
    </location>
</feature>
<feature type="repeat" description="PPR" evidence="2">
    <location>
        <begin position="269"/>
        <end position="303"/>
    </location>
</feature>
<dbReference type="EMBL" id="NBIV01000176">
    <property type="protein sequence ID" value="PXF42106.1"/>
    <property type="molecule type" value="Genomic_DNA"/>
</dbReference>
<gene>
    <name evidence="4" type="ORF">BWQ96_08138</name>
</gene>
<evidence type="ECO:0000256" key="3">
    <source>
        <dbReference type="SAM" id="MobiDB-lite"/>
    </source>
</evidence>
<sequence>MPLAFVVAPPRALATPSGPRRPASVTSSPTTNPSPSTSSTAPASARRTPSVKRARPRAHLKPAPSQPSSLALAADLSDADAARTTYPNLLRAVESCVNSRRYAAAVRLIDAAAAHPPLYARFTARIYSFFFLSLMKLGTRSHAARAFSSLDHIVRHMDVSTMLGPRAFNFVFVALSRVAMIDEAQQVARMCYHAGYYLNRYSYNALLNACAKEQRLDVALATLREMAEHNVSPDVVSFNVLISCCVRAGSVDIALNILSRMKDWQIQPDIYSYNSVINGLRKNNMLDEAFELVAQMERESRSTEGSIVENGLGVAPDLVTYNTLLSALAALDKPNFERAIRVKNHMEQRGLNCNEVSYNALMATAAKSDRVAEAFEIYDEMISRGLKPNCECFTTLITLCGRANLLDKAFQVHEHMLASDIKPNVITYNALLTVCRGCEDGNIDRALDLLQIMRNTPRCAPDVITYSTIIDVLGRNERFDEMKRLFKEMQEDGIKPNLVTYTSMIAAMTRTSRLEEAIRILHDMKLHGVQPNVYTFSSLINGAAKRGDFDCAMEILDMMQSEGVQPSSITYTMLLQLAMKIGKKEIVEHVLEEMHSDERVDKRRLAWVEDFLGRLDLLTAGKNRSNVKKMAELVEECVERSPYDSGNNGF</sequence>
<dbReference type="Pfam" id="PF13812">
    <property type="entry name" value="PPR_3"/>
    <property type="match status" value="2"/>
</dbReference>
<evidence type="ECO:0000256" key="1">
    <source>
        <dbReference type="ARBA" id="ARBA00022737"/>
    </source>
</evidence>
<dbReference type="Proteomes" id="UP000247409">
    <property type="component" value="Unassembled WGS sequence"/>
</dbReference>
<feature type="repeat" description="PPR" evidence="2">
    <location>
        <begin position="199"/>
        <end position="233"/>
    </location>
</feature>
<dbReference type="OrthoDB" id="5866at2759"/>
<feature type="repeat" description="PPR" evidence="2">
    <location>
        <begin position="389"/>
        <end position="423"/>
    </location>
</feature>
<accession>A0A2V3IJ31</accession>
<comment type="caution">
    <text evidence="4">The sequence shown here is derived from an EMBL/GenBank/DDBJ whole genome shotgun (WGS) entry which is preliminary data.</text>
</comment>
<dbReference type="InterPro" id="IPR002885">
    <property type="entry name" value="PPR_rpt"/>
</dbReference>
<proteinExistence type="predicted"/>
<keyword evidence="1" id="KW-0677">Repeat</keyword>
<organism evidence="4 5">
    <name type="scientific">Gracilariopsis chorda</name>
    <dbReference type="NCBI Taxonomy" id="448386"/>
    <lineage>
        <taxon>Eukaryota</taxon>
        <taxon>Rhodophyta</taxon>
        <taxon>Florideophyceae</taxon>
        <taxon>Rhodymeniophycidae</taxon>
        <taxon>Gracilariales</taxon>
        <taxon>Gracilariaceae</taxon>
        <taxon>Gracilariopsis</taxon>
    </lineage>
</organism>
<feature type="repeat" description="PPR" evidence="2">
    <location>
        <begin position="497"/>
        <end position="531"/>
    </location>
</feature>
<dbReference type="Pfam" id="PF01535">
    <property type="entry name" value="PPR"/>
    <property type="match status" value="2"/>
</dbReference>
<evidence type="ECO:0000313" key="5">
    <source>
        <dbReference type="Proteomes" id="UP000247409"/>
    </source>
</evidence>